<evidence type="ECO:0000256" key="1">
    <source>
        <dbReference type="ARBA" id="ARBA00022737"/>
    </source>
</evidence>
<evidence type="ECO:0000313" key="4">
    <source>
        <dbReference type="EMBL" id="BAY54677.1"/>
    </source>
</evidence>
<dbReference type="Pfam" id="PF13424">
    <property type="entry name" value="TPR_12"/>
    <property type="match status" value="1"/>
</dbReference>
<accession>A0A1Z4JDY4</accession>
<keyword evidence="2 3" id="KW-0802">TPR repeat</keyword>
<dbReference type="Gene3D" id="1.25.40.10">
    <property type="entry name" value="Tetratricopeptide repeat domain"/>
    <property type="match status" value="1"/>
</dbReference>
<dbReference type="PANTHER" id="PTHR45641:SF19">
    <property type="entry name" value="NEPHROCYSTIN-3"/>
    <property type="match status" value="1"/>
</dbReference>
<protein>
    <submittedName>
        <fullName evidence="4">Uncharacterized protein</fullName>
    </submittedName>
</protein>
<dbReference type="PANTHER" id="PTHR45641">
    <property type="entry name" value="TETRATRICOPEPTIDE REPEAT PROTEIN (AFU_ORTHOLOGUE AFUA_6G03870)"/>
    <property type="match status" value="1"/>
</dbReference>
<evidence type="ECO:0000256" key="3">
    <source>
        <dbReference type="PROSITE-ProRule" id="PRU00339"/>
    </source>
</evidence>
<dbReference type="Proteomes" id="UP000217895">
    <property type="component" value="Chromosome"/>
</dbReference>
<dbReference type="SUPFAM" id="SSF48452">
    <property type="entry name" value="TPR-like"/>
    <property type="match status" value="1"/>
</dbReference>
<dbReference type="SMART" id="SM00028">
    <property type="entry name" value="TPR"/>
    <property type="match status" value="2"/>
</dbReference>
<keyword evidence="5" id="KW-1185">Reference proteome</keyword>
<organism evidence="4 5">
    <name type="scientific">Leptolyngbya boryana NIES-2135</name>
    <dbReference type="NCBI Taxonomy" id="1973484"/>
    <lineage>
        <taxon>Bacteria</taxon>
        <taxon>Bacillati</taxon>
        <taxon>Cyanobacteriota</taxon>
        <taxon>Cyanophyceae</taxon>
        <taxon>Leptolyngbyales</taxon>
        <taxon>Leptolyngbyaceae</taxon>
        <taxon>Leptolyngbya group</taxon>
        <taxon>Leptolyngbya</taxon>
    </lineage>
</organism>
<proteinExistence type="predicted"/>
<keyword evidence="1" id="KW-0677">Repeat</keyword>
<dbReference type="PROSITE" id="PS50005">
    <property type="entry name" value="TPR"/>
    <property type="match status" value="1"/>
</dbReference>
<dbReference type="Pfam" id="PF13181">
    <property type="entry name" value="TPR_8"/>
    <property type="match status" value="1"/>
</dbReference>
<sequence length="206" mass="23063">MTHPIQSTIAIAVGIVIGLAHQIPIHAKECILPRYEVVTENLVNDHNQQVVELLTRKEYEAAVLTAQFAIATGESVLGITHPSIVTSYHHLSQAYRGSKQYDKAEATLLKLIQATEAKFSQESRNLIPALHDLGDLYFEQGQYDKAETVYLRALSLLEKTSAKTYLSEIAPLEKLIAIYTAQGHSSKAQQFTQRLNTLRQQFYPSK</sequence>
<dbReference type="EMBL" id="AP018203">
    <property type="protein sequence ID" value="BAY54677.1"/>
    <property type="molecule type" value="Genomic_DNA"/>
</dbReference>
<evidence type="ECO:0000313" key="5">
    <source>
        <dbReference type="Proteomes" id="UP000217895"/>
    </source>
</evidence>
<dbReference type="InterPro" id="IPR011990">
    <property type="entry name" value="TPR-like_helical_dom_sf"/>
</dbReference>
<feature type="repeat" description="TPR" evidence="3">
    <location>
        <begin position="127"/>
        <end position="160"/>
    </location>
</feature>
<reference evidence="4 5" key="1">
    <citation type="submission" date="2017-06" db="EMBL/GenBank/DDBJ databases">
        <title>Genome sequencing of cyanobaciteial culture collection at National Institute for Environmental Studies (NIES).</title>
        <authorList>
            <person name="Hirose Y."/>
            <person name="Shimura Y."/>
            <person name="Fujisawa T."/>
            <person name="Nakamura Y."/>
            <person name="Kawachi M."/>
        </authorList>
    </citation>
    <scope>NUCLEOTIDE SEQUENCE [LARGE SCALE GENOMIC DNA]</scope>
    <source>
        <strain evidence="4 5">NIES-2135</strain>
    </source>
</reference>
<gene>
    <name evidence="4" type="ORF">NIES2135_14950</name>
</gene>
<evidence type="ECO:0000256" key="2">
    <source>
        <dbReference type="ARBA" id="ARBA00022803"/>
    </source>
</evidence>
<dbReference type="AlphaFoldDB" id="A0A1Z4JDY4"/>
<name>A0A1Z4JDY4_LEPBY</name>
<dbReference type="InterPro" id="IPR019734">
    <property type="entry name" value="TPR_rpt"/>
</dbReference>